<proteinExistence type="predicted"/>
<feature type="transmembrane region" description="Helical" evidence="1">
    <location>
        <begin position="6"/>
        <end position="26"/>
    </location>
</feature>
<keyword evidence="1" id="KW-0812">Transmembrane</keyword>
<evidence type="ECO:0000256" key="1">
    <source>
        <dbReference type="SAM" id="Phobius"/>
    </source>
</evidence>
<evidence type="ECO:0000313" key="2">
    <source>
        <dbReference type="EMBL" id="AYO17477.1"/>
    </source>
</evidence>
<reference evidence="3 5" key="1">
    <citation type="journal article" date="2015" name="Genome Announc.">
        <title>Draft Genome Sequence of Vibrio owensii Strain SH-14, Which Causes Shrimp Acute Hepatopancreatic Necrosis Disease.</title>
        <authorList>
            <person name="Liu L."/>
            <person name="Xiao J."/>
            <person name="Xia X."/>
            <person name="Pan Y."/>
            <person name="Yan S."/>
            <person name="Wang Y."/>
        </authorList>
    </citation>
    <scope>NUCLEOTIDE SEQUENCE [LARGE SCALE GENOMIC DNA]</scope>
    <source>
        <strain evidence="3 5">SH14</strain>
    </source>
</reference>
<dbReference type="Proteomes" id="UP000272136">
    <property type="component" value="Chromosome 2"/>
</dbReference>
<protein>
    <submittedName>
        <fullName evidence="3">Uncharacterized protein</fullName>
    </submittedName>
</protein>
<dbReference type="RefSeq" id="WP_054824514.1">
    <property type="nucleotide sequence ID" value="NZ_CP033138.1"/>
</dbReference>
<accession>A0AAP9GGL5</accession>
<reference evidence="2 4" key="2">
    <citation type="submission" date="2018-10" db="EMBL/GenBank/DDBJ databases">
        <title>Whole Genome of Vibrio owensii strain 170502, isolated from Acute Hepatopancreatic Necrosis Disease (AHPND) shrimp.</title>
        <authorList>
            <person name="Yan M."/>
            <person name="Wang X."/>
            <person name="Wang Y."/>
        </authorList>
    </citation>
    <scope>NUCLEOTIDE SEQUENCE [LARGE SCALE GENOMIC DNA]</scope>
    <source>
        <strain evidence="2 4">1700302</strain>
    </source>
</reference>
<dbReference type="Proteomes" id="UP000390336">
    <property type="component" value="Chromosome 2"/>
</dbReference>
<keyword evidence="1" id="KW-1133">Transmembrane helix</keyword>
<evidence type="ECO:0000313" key="4">
    <source>
        <dbReference type="Proteomes" id="UP000272136"/>
    </source>
</evidence>
<evidence type="ECO:0000313" key="3">
    <source>
        <dbReference type="EMBL" id="QGH49619.1"/>
    </source>
</evidence>
<name>A0AAP9GGL5_9VIBR</name>
<reference evidence="3" key="3">
    <citation type="submission" date="2019-11" db="EMBL/GenBank/DDBJ databases">
        <title>Complete genome sequence of Vibrio owensii SH-14 isolated from shrimp with acute hepatopancreatic necrosis diease.</title>
        <authorList>
            <person name="Liang X."/>
            <person name="Wang Y."/>
        </authorList>
    </citation>
    <scope>NUCLEOTIDE SEQUENCE</scope>
    <source>
        <strain evidence="3">SH14</strain>
    </source>
</reference>
<sequence length="223" mass="25745">MKLNATLYFTLCFSSLLVSYGGFSFLMGDWYSLRVQNALTELAMQPEASHAALLDQLDGDINKLIFWDAWRGESQALVATYYLHKASITSGEEQSRLYAQTLEVLREAQVHQPYGARLYVQEAEVLWRMGARFAEIMTALTRAQSVAPYDREVALLSFEFYLAHSTRLNDVQQQRLEDYLFRFREYRVPRHRLNMIIARSPDKQLACELLSNANQKIKACNGR</sequence>
<gene>
    <name evidence="3" type="ORF">APZ19_21230</name>
    <name evidence="2" type="ORF">D0812_24240</name>
</gene>
<dbReference type="EMBL" id="CP045860">
    <property type="protein sequence ID" value="QGH49619.1"/>
    <property type="molecule type" value="Genomic_DNA"/>
</dbReference>
<keyword evidence="4" id="KW-1185">Reference proteome</keyword>
<keyword evidence="1" id="KW-0472">Membrane</keyword>
<dbReference type="EMBL" id="CP033138">
    <property type="protein sequence ID" value="AYO17477.1"/>
    <property type="molecule type" value="Genomic_DNA"/>
</dbReference>
<dbReference type="AlphaFoldDB" id="A0AAP9GGL5"/>
<organism evidence="3 5">
    <name type="scientific">Vibrio owensii</name>
    <dbReference type="NCBI Taxonomy" id="696485"/>
    <lineage>
        <taxon>Bacteria</taxon>
        <taxon>Pseudomonadati</taxon>
        <taxon>Pseudomonadota</taxon>
        <taxon>Gammaproteobacteria</taxon>
        <taxon>Vibrionales</taxon>
        <taxon>Vibrionaceae</taxon>
        <taxon>Vibrio</taxon>
    </lineage>
</organism>
<evidence type="ECO:0000313" key="5">
    <source>
        <dbReference type="Proteomes" id="UP000390336"/>
    </source>
</evidence>